<sequence length="97" mass="10947">MLTTYTGALASHPGWGPAYGGGPGWWVVFPILWFLLAAAVVFFVIRRTRRGWVPPGWRHGTGPDPVAVLGERYARGEIDEAEYRTRLQVLRPEARER</sequence>
<feature type="transmembrane region" description="Helical" evidence="1">
    <location>
        <begin position="25"/>
        <end position="45"/>
    </location>
</feature>
<protein>
    <recommendedName>
        <fullName evidence="2">SHOCT domain-containing protein</fullName>
    </recommendedName>
</protein>
<dbReference type="EMBL" id="QKWH01000004">
    <property type="protein sequence ID" value="PZR53556.1"/>
    <property type="molecule type" value="Genomic_DNA"/>
</dbReference>
<accession>A0A2W5WYZ0</accession>
<dbReference type="Pfam" id="PF09851">
    <property type="entry name" value="SHOCT"/>
    <property type="match status" value="1"/>
</dbReference>
<organism evidence="3 4">
    <name type="scientific">Xylanimonas oleitrophica</name>
    <dbReference type="NCBI Taxonomy" id="2607479"/>
    <lineage>
        <taxon>Bacteria</taxon>
        <taxon>Bacillati</taxon>
        <taxon>Actinomycetota</taxon>
        <taxon>Actinomycetes</taxon>
        <taxon>Micrococcales</taxon>
        <taxon>Promicromonosporaceae</taxon>
        <taxon>Xylanimonas</taxon>
    </lineage>
</organism>
<feature type="domain" description="SHOCT" evidence="2">
    <location>
        <begin position="64"/>
        <end position="90"/>
    </location>
</feature>
<name>A0A2W5WYZ0_9MICO</name>
<evidence type="ECO:0000313" key="4">
    <source>
        <dbReference type="Proteomes" id="UP000248783"/>
    </source>
</evidence>
<comment type="caution">
    <text evidence="3">The sequence shown here is derived from an EMBL/GenBank/DDBJ whole genome shotgun (WGS) entry which is preliminary data.</text>
</comment>
<reference evidence="3 4" key="1">
    <citation type="submission" date="2018-06" db="EMBL/GenBank/DDBJ databases">
        <title>Whole genome sequencing of a novel hydrocarbon degrading bacterial strain, PW21 isolated from oil contaminated produced water sample.</title>
        <authorList>
            <person name="Nagkirti P."/>
            <person name="Shaikh A."/>
            <person name="Gowdaman V."/>
            <person name="Engineer A.E."/>
            <person name="Dagar S."/>
            <person name="Dhakephalkar P.K."/>
        </authorList>
    </citation>
    <scope>NUCLEOTIDE SEQUENCE [LARGE SCALE GENOMIC DNA]</scope>
    <source>
        <strain evidence="3 4">PW21</strain>
    </source>
</reference>
<keyword evidence="1" id="KW-1133">Transmembrane helix</keyword>
<evidence type="ECO:0000313" key="3">
    <source>
        <dbReference type="EMBL" id="PZR53556.1"/>
    </source>
</evidence>
<evidence type="ECO:0000256" key="1">
    <source>
        <dbReference type="SAM" id="Phobius"/>
    </source>
</evidence>
<keyword evidence="1" id="KW-0812">Transmembrane</keyword>
<evidence type="ECO:0000259" key="2">
    <source>
        <dbReference type="Pfam" id="PF09851"/>
    </source>
</evidence>
<proteinExistence type="predicted"/>
<dbReference type="Proteomes" id="UP000248783">
    <property type="component" value="Unassembled WGS sequence"/>
</dbReference>
<keyword evidence="4" id="KW-1185">Reference proteome</keyword>
<gene>
    <name evidence="3" type="ORF">DNL40_07305</name>
</gene>
<keyword evidence="1" id="KW-0472">Membrane</keyword>
<dbReference type="AlphaFoldDB" id="A0A2W5WYZ0"/>
<dbReference type="InterPro" id="IPR018649">
    <property type="entry name" value="SHOCT"/>
</dbReference>
<dbReference type="RefSeq" id="WP_111250834.1">
    <property type="nucleotide sequence ID" value="NZ_QKWH01000004.1"/>
</dbReference>